<comment type="caution">
    <text evidence="1">The sequence shown here is derived from an EMBL/GenBank/DDBJ whole genome shotgun (WGS) entry which is preliminary data.</text>
</comment>
<evidence type="ECO:0000313" key="2">
    <source>
        <dbReference type="Proteomes" id="UP000809621"/>
    </source>
</evidence>
<proteinExistence type="predicted"/>
<keyword evidence="2" id="KW-1185">Reference proteome</keyword>
<reference evidence="1 2" key="1">
    <citation type="submission" date="2021-02" db="EMBL/GenBank/DDBJ databases">
        <authorList>
            <person name="Park J.-S."/>
        </authorList>
    </citation>
    <scope>NUCLEOTIDE SEQUENCE [LARGE SCALE GENOMIC DNA]</scope>
    <source>
        <strain evidence="1 2">188UL20-2</strain>
    </source>
</reference>
<name>A0ABS2HMR4_9VIBR</name>
<dbReference type="EMBL" id="JAFEUM010000005">
    <property type="protein sequence ID" value="MBM7037427.1"/>
    <property type="molecule type" value="Genomic_DNA"/>
</dbReference>
<sequence length="345" mass="39449">MLIPFAIHEKTGKYVDISEVERGRNCGCICPSCKQRLVARFCNGERIDHFAHDASNNQADEKKKECDYSFFVAAKLMIKQSLVDMESLAIKTPEWTKTLTDEDRFGNQVTTTKRITGEKQLDTTSFTVHESTSSNQPFDVSFEIGGYPIGVRLQYTNRDNLELRVSSKHSALVIDLDDLAMEYDQFSGTSLKTFKEVAIEYFLQSGTRYWKCHAREASLLPEMLADLEVKKQASEKEREAILVTRRHILEQTVSHYKSCGSCQTVVYDAVGLVCRKCGTFYTDVPLSEVFDVEDDSKFCMRCQAKVGVKYDNNLCSDCVAKYINEGVWRDKDFAREIRKLDNIKR</sequence>
<gene>
    <name evidence="1" type="ORF">JQC93_13510</name>
</gene>
<accession>A0ABS2HMR4</accession>
<dbReference type="Proteomes" id="UP000809621">
    <property type="component" value="Unassembled WGS sequence"/>
</dbReference>
<organism evidence="1 2">
    <name type="scientific">Vibrio ulleungensis</name>
    <dbReference type="NCBI Taxonomy" id="2807619"/>
    <lineage>
        <taxon>Bacteria</taxon>
        <taxon>Pseudomonadati</taxon>
        <taxon>Pseudomonadota</taxon>
        <taxon>Gammaproteobacteria</taxon>
        <taxon>Vibrionales</taxon>
        <taxon>Vibrionaceae</taxon>
        <taxon>Vibrio</taxon>
    </lineage>
</organism>
<evidence type="ECO:0000313" key="1">
    <source>
        <dbReference type="EMBL" id="MBM7037427.1"/>
    </source>
</evidence>
<dbReference type="RefSeq" id="WP_205158956.1">
    <property type="nucleotide sequence ID" value="NZ_JAFEUM010000005.1"/>
</dbReference>
<protein>
    <submittedName>
        <fullName evidence="1">Uncharacterized protein</fullName>
    </submittedName>
</protein>